<dbReference type="EMBL" id="JARKNE010000012">
    <property type="protein sequence ID" value="KAK5776047.1"/>
    <property type="molecule type" value="Genomic_DNA"/>
</dbReference>
<comment type="caution">
    <text evidence="1">The sequence shown here is derived from an EMBL/GenBank/DDBJ whole genome shotgun (WGS) entry which is preliminary data.</text>
</comment>
<evidence type="ECO:0000313" key="1">
    <source>
        <dbReference type="EMBL" id="KAK5776047.1"/>
    </source>
</evidence>
<dbReference type="Proteomes" id="UP001358586">
    <property type="component" value="Chromosome 12"/>
</dbReference>
<accession>A0ABR0MQE3</accession>
<gene>
    <name evidence="1" type="ORF">PVK06_044005</name>
</gene>
<evidence type="ECO:0000313" key="2">
    <source>
        <dbReference type="Proteomes" id="UP001358586"/>
    </source>
</evidence>
<sequence>MNTTIRANFPLEPFFCLEIKLNDLTYQSPDFLQNHAICKDNQKDQNLLDPFREIDCINGRLCDVALNKLRSLSQPDSGSPWLITMSFQDKLGVGVGSTVMSQFLFESKSLNWTFLVFRSVELSLPPSLVITQRI</sequence>
<name>A0ABR0MQE3_GOSAR</name>
<keyword evidence="2" id="KW-1185">Reference proteome</keyword>
<organism evidence="1 2">
    <name type="scientific">Gossypium arboreum</name>
    <name type="common">Tree cotton</name>
    <name type="synonym">Gossypium nanking</name>
    <dbReference type="NCBI Taxonomy" id="29729"/>
    <lineage>
        <taxon>Eukaryota</taxon>
        <taxon>Viridiplantae</taxon>
        <taxon>Streptophyta</taxon>
        <taxon>Embryophyta</taxon>
        <taxon>Tracheophyta</taxon>
        <taxon>Spermatophyta</taxon>
        <taxon>Magnoliopsida</taxon>
        <taxon>eudicotyledons</taxon>
        <taxon>Gunneridae</taxon>
        <taxon>Pentapetalae</taxon>
        <taxon>rosids</taxon>
        <taxon>malvids</taxon>
        <taxon>Malvales</taxon>
        <taxon>Malvaceae</taxon>
        <taxon>Malvoideae</taxon>
        <taxon>Gossypium</taxon>
    </lineage>
</organism>
<reference evidence="1 2" key="1">
    <citation type="submission" date="2023-03" db="EMBL/GenBank/DDBJ databases">
        <title>WGS of Gossypium arboreum.</title>
        <authorList>
            <person name="Yu D."/>
        </authorList>
    </citation>
    <scope>NUCLEOTIDE SEQUENCE [LARGE SCALE GENOMIC DNA]</scope>
    <source>
        <tissue evidence="1">Leaf</tissue>
    </source>
</reference>
<protein>
    <submittedName>
        <fullName evidence="1">Uncharacterized protein</fullName>
    </submittedName>
</protein>
<proteinExistence type="predicted"/>